<proteinExistence type="predicted"/>
<evidence type="ECO:0008006" key="3">
    <source>
        <dbReference type="Google" id="ProtNLM"/>
    </source>
</evidence>
<evidence type="ECO:0000313" key="1">
    <source>
        <dbReference type="EMBL" id="CAG9183574.1"/>
    </source>
</evidence>
<dbReference type="EMBL" id="CAJZAF010000035">
    <property type="protein sequence ID" value="CAG9183574.1"/>
    <property type="molecule type" value="Genomic_DNA"/>
</dbReference>
<name>A0ABN7ZD57_9BURK</name>
<gene>
    <name evidence="1" type="ORF">LMG23994_05172</name>
</gene>
<dbReference type="RefSeq" id="WP_224007705.1">
    <property type="nucleotide sequence ID" value="NZ_CAJZAF010000035.1"/>
</dbReference>
<organism evidence="1 2">
    <name type="scientific">Cupriavidus pinatubonensis</name>
    <dbReference type="NCBI Taxonomy" id="248026"/>
    <lineage>
        <taxon>Bacteria</taxon>
        <taxon>Pseudomonadati</taxon>
        <taxon>Pseudomonadota</taxon>
        <taxon>Betaproteobacteria</taxon>
        <taxon>Burkholderiales</taxon>
        <taxon>Burkholderiaceae</taxon>
        <taxon>Cupriavidus</taxon>
    </lineage>
</organism>
<comment type="caution">
    <text evidence="1">The sequence shown here is derived from an EMBL/GenBank/DDBJ whole genome shotgun (WGS) entry which is preliminary data.</text>
</comment>
<protein>
    <recommendedName>
        <fullName evidence="3">Adhesin</fullName>
    </recommendedName>
</protein>
<dbReference type="Proteomes" id="UP000701702">
    <property type="component" value="Unassembled WGS sequence"/>
</dbReference>
<accession>A0ABN7ZD57</accession>
<reference evidence="1 2" key="1">
    <citation type="submission" date="2021-08" db="EMBL/GenBank/DDBJ databases">
        <authorList>
            <person name="Peeters C."/>
        </authorList>
    </citation>
    <scope>NUCLEOTIDE SEQUENCE [LARGE SCALE GENOMIC DNA]</scope>
    <source>
        <strain evidence="1 2">LMG 23994</strain>
    </source>
</reference>
<sequence length="427" mass="43266">MFLTEAAFQLTIAAAGMAVMIHNTNSLVDDALAMGTGQYMANVASAVNTYVFDNMTVLAGSPSGPTTIAAGSVTATVANPLHPTVQDLINLKLLPIGFSDVSPLGLTFKVDLTPTNCGAGLTNCTIPGAMYPTTAYRDSVGRVRIDQLASVIATAGVDSGMSYAESPGVITGMAASWSAPNPLPGNQPGVLMMRVGNTSLLAQSMNQFYKRDGSLNLTGPMDANNQAMNRVGNVQSNGSVSAAGNVASSGSVIASGNLSAGANVSGNGVYGNYVQSNGDIRAGSNVVGNGVYGNSLTSWGNVNATGSVLSNGYLYAAGAVVPSTGGGQQVWDGWGCGDPQGAIRSDPNGKILSCQYGVWRSASGTSDGTIVSTWESKPVWSSSWAWGLCISRAGGTGVNYNYGQVCPAGTEAWLAATSYNETGGGGG</sequence>
<evidence type="ECO:0000313" key="2">
    <source>
        <dbReference type="Proteomes" id="UP000701702"/>
    </source>
</evidence>
<keyword evidence="2" id="KW-1185">Reference proteome</keyword>